<evidence type="ECO:0000256" key="1">
    <source>
        <dbReference type="ARBA" id="ARBA00004141"/>
    </source>
</evidence>
<dbReference type="Proteomes" id="UP001432027">
    <property type="component" value="Unassembled WGS sequence"/>
</dbReference>
<feature type="non-terminal residue" evidence="10">
    <location>
        <position position="1"/>
    </location>
</feature>
<evidence type="ECO:0000259" key="9">
    <source>
        <dbReference type="Pfam" id="PF07885"/>
    </source>
</evidence>
<keyword evidence="7" id="KW-0407">Ion channel</keyword>
<dbReference type="GO" id="GO:0022841">
    <property type="term" value="F:potassium ion leak channel activity"/>
    <property type="evidence" value="ECO:0007669"/>
    <property type="project" value="TreeGrafter"/>
</dbReference>
<evidence type="ECO:0000256" key="6">
    <source>
        <dbReference type="ARBA" id="ARBA00023136"/>
    </source>
</evidence>
<keyword evidence="5" id="KW-0406">Ion transport</keyword>
<protein>
    <recommendedName>
        <fullName evidence="9">Potassium channel domain-containing protein</fullName>
    </recommendedName>
</protein>
<dbReference type="SUPFAM" id="SSF81324">
    <property type="entry name" value="Voltage-gated potassium channels"/>
    <property type="match status" value="1"/>
</dbReference>
<feature type="domain" description="Potassium channel" evidence="9">
    <location>
        <begin position="64"/>
        <end position="111"/>
    </location>
</feature>
<feature type="non-terminal residue" evidence="10">
    <location>
        <position position="115"/>
    </location>
</feature>
<name>A0AAV5S5W2_9BILA</name>
<keyword evidence="11" id="KW-1185">Reference proteome</keyword>
<dbReference type="GO" id="GO:0005886">
    <property type="term" value="C:plasma membrane"/>
    <property type="evidence" value="ECO:0007669"/>
    <property type="project" value="TreeGrafter"/>
</dbReference>
<evidence type="ECO:0000256" key="5">
    <source>
        <dbReference type="ARBA" id="ARBA00023065"/>
    </source>
</evidence>
<evidence type="ECO:0000256" key="7">
    <source>
        <dbReference type="ARBA" id="ARBA00023303"/>
    </source>
</evidence>
<accession>A0AAV5S5W2</accession>
<dbReference type="PANTHER" id="PTHR11003">
    <property type="entry name" value="POTASSIUM CHANNEL, SUBFAMILY K"/>
    <property type="match status" value="1"/>
</dbReference>
<keyword evidence="2" id="KW-0813">Transport</keyword>
<sequence length="115" mass="13037">VTPIEELNDVKRFFVLSFTRNSTRSDQRQAFLNFTQDLYNLLEKHPKNLLLREDDKELSTILSFRSIFFTTTSLTSIGYGVDAPSSVPGRLFCIAYLFCGIPLYLITLADTVGSC</sequence>
<evidence type="ECO:0000256" key="8">
    <source>
        <dbReference type="SAM" id="Phobius"/>
    </source>
</evidence>
<keyword evidence="3 8" id="KW-0812">Transmembrane</keyword>
<keyword evidence="4 8" id="KW-1133">Transmembrane helix</keyword>
<evidence type="ECO:0000256" key="4">
    <source>
        <dbReference type="ARBA" id="ARBA00022989"/>
    </source>
</evidence>
<feature type="transmembrane region" description="Helical" evidence="8">
    <location>
        <begin position="87"/>
        <end position="109"/>
    </location>
</feature>
<comment type="subcellular location">
    <subcellularLocation>
        <location evidence="1">Membrane</location>
        <topology evidence="1">Multi-pass membrane protein</topology>
    </subcellularLocation>
</comment>
<evidence type="ECO:0000313" key="11">
    <source>
        <dbReference type="Proteomes" id="UP001432027"/>
    </source>
</evidence>
<keyword evidence="6 8" id="KW-0472">Membrane</keyword>
<gene>
    <name evidence="10" type="ORF">PENTCL1PPCAC_87</name>
</gene>
<dbReference type="GO" id="GO:0015271">
    <property type="term" value="F:outward rectifier potassium channel activity"/>
    <property type="evidence" value="ECO:0007669"/>
    <property type="project" value="TreeGrafter"/>
</dbReference>
<evidence type="ECO:0000256" key="2">
    <source>
        <dbReference type="ARBA" id="ARBA00022448"/>
    </source>
</evidence>
<feature type="transmembrane region" description="Helical" evidence="8">
    <location>
        <begin position="62"/>
        <end position="81"/>
    </location>
</feature>
<comment type="caution">
    <text evidence="10">The sequence shown here is derived from an EMBL/GenBank/DDBJ whole genome shotgun (WGS) entry which is preliminary data.</text>
</comment>
<dbReference type="GO" id="GO:0030322">
    <property type="term" value="P:stabilization of membrane potential"/>
    <property type="evidence" value="ECO:0007669"/>
    <property type="project" value="TreeGrafter"/>
</dbReference>
<dbReference type="AlphaFoldDB" id="A0AAV5S5W2"/>
<dbReference type="Gene3D" id="1.10.287.70">
    <property type="match status" value="1"/>
</dbReference>
<reference evidence="10" key="1">
    <citation type="submission" date="2023-10" db="EMBL/GenBank/DDBJ databases">
        <title>Genome assembly of Pristionchus species.</title>
        <authorList>
            <person name="Yoshida K."/>
            <person name="Sommer R.J."/>
        </authorList>
    </citation>
    <scope>NUCLEOTIDE SEQUENCE</scope>
    <source>
        <strain evidence="10">RS0144</strain>
    </source>
</reference>
<dbReference type="InterPro" id="IPR003280">
    <property type="entry name" value="2pore_dom_K_chnl"/>
</dbReference>
<evidence type="ECO:0000256" key="3">
    <source>
        <dbReference type="ARBA" id="ARBA00022692"/>
    </source>
</evidence>
<organism evidence="10 11">
    <name type="scientific">Pristionchus entomophagus</name>
    <dbReference type="NCBI Taxonomy" id="358040"/>
    <lineage>
        <taxon>Eukaryota</taxon>
        <taxon>Metazoa</taxon>
        <taxon>Ecdysozoa</taxon>
        <taxon>Nematoda</taxon>
        <taxon>Chromadorea</taxon>
        <taxon>Rhabditida</taxon>
        <taxon>Rhabditina</taxon>
        <taxon>Diplogasteromorpha</taxon>
        <taxon>Diplogasteroidea</taxon>
        <taxon>Neodiplogasteridae</taxon>
        <taxon>Pristionchus</taxon>
    </lineage>
</organism>
<dbReference type="EMBL" id="BTSX01000001">
    <property type="protein sequence ID" value="GMS77911.1"/>
    <property type="molecule type" value="Genomic_DNA"/>
</dbReference>
<dbReference type="PANTHER" id="PTHR11003:SF73">
    <property type="entry name" value="FIBRONECTIN TYPE-III DOMAIN-CONTAINING PROTEIN"/>
    <property type="match status" value="1"/>
</dbReference>
<dbReference type="Pfam" id="PF07885">
    <property type="entry name" value="Ion_trans_2"/>
    <property type="match status" value="1"/>
</dbReference>
<evidence type="ECO:0000313" key="10">
    <source>
        <dbReference type="EMBL" id="GMS77911.1"/>
    </source>
</evidence>
<dbReference type="InterPro" id="IPR013099">
    <property type="entry name" value="K_chnl_dom"/>
</dbReference>
<proteinExistence type="predicted"/>